<evidence type="ECO:0000313" key="2">
    <source>
        <dbReference type="EMBL" id="CAI7996970.1"/>
    </source>
</evidence>
<name>A0AA35QYY6_GEOBA</name>
<dbReference type="Proteomes" id="UP001174909">
    <property type="component" value="Unassembled WGS sequence"/>
</dbReference>
<reference evidence="2" key="1">
    <citation type="submission" date="2023-03" db="EMBL/GenBank/DDBJ databases">
        <authorList>
            <person name="Steffen K."/>
            <person name="Cardenas P."/>
        </authorList>
    </citation>
    <scope>NUCLEOTIDE SEQUENCE</scope>
</reference>
<accession>A0AA35QYY6</accession>
<dbReference type="PANTHER" id="PTHR11895:SF176">
    <property type="entry name" value="AMIDASE AMID-RELATED"/>
    <property type="match status" value="1"/>
</dbReference>
<dbReference type="AlphaFoldDB" id="A0AA35QYY6"/>
<keyword evidence="3" id="KW-1185">Reference proteome</keyword>
<evidence type="ECO:0000313" key="3">
    <source>
        <dbReference type="Proteomes" id="UP001174909"/>
    </source>
</evidence>
<dbReference type="EMBL" id="CASHTH010000290">
    <property type="protein sequence ID" value="CAI7996970.1"/>
    <property type="molecule type" value="Genomic_DNA"/>
</dbReference>
<comment type="caution">
    <text evidence="2">The sequence shown here is derived from an EMBL/GenBank/DDBJ whole genome shotgun (WGS) entry which is preliminary data.</text>
</comment>
<feature type="domain" description="Amidase" evidence="1">
    <location>
        <begin position="19"/>
        <end position="443"/>
    </location>
</feature>
<dbReference type="PANTHER" id="PTHR11895">
    <property type="entry name" value="TRANSAMIDASE"/>
    <property type="match status" value="1"/>
</dbReference>
<dbReference type="SUPFAM" id="SSF75304">
    <property type="entry name" value="Amidase signature (AS) enzymes"/>
    <property type="match status" value="1"/>
</dbReference>
<dbReference type="GO" id="GO:0003824">
    <property type="term" value="F:catalytic activity"/>
    <property type="evidence" value="ECO:0007669"/>
    <property type="project" value="InterPro"/>
</dbReference>
<gene>
    <name evidence="2" type="ORF">GBAR_LOCUS2019</name>
</gene>
<dbReference type="InterPro" id="IPR036928">
    <property type="entry name" value="AS_sf"/>
</dbReference>
<dbReference type="Gene3D" id="3.90.1300.10">
    <property type="entry name" value="Amidase signature (AS) domain"/>
    <property type="match status" value="1"/>
</dbReference>
<dbReference type="InterPro" id="IPR000120">
    <property type="entry name" value="Amidase"/>
</dbReference>
<dbReference type="Pfam" id="PF01425">
    <property type="entry name" value="Amidase"/>
    <property type="match status" value="1"/>
</dbReference>
<organism evidence="2 3">
    <name type="scientific">Geodia barretti</name>
    <name type="common">Barrett's horny sponge</name>
    <dbReference type="NCBI Taxonomy" id="519541"/>
    <lineage>
        <taxon>Eukaryota</taxon>
        <taxon>Metazoa</taxon>
        <taxon>Porifera</taxon>
        <taxon>Demospongiae</taxon>
        <taxon>Heteroscleromorpha</taxon>
        <taxon>Tetractinellida</taxon>
        <taxon>Astrophorina</taxon>
        <taxon>Geodiidae</taxon>
        <taxon>Geodia</taxon>
    </lineage>
</organism>
<proteinExistence type="predicted"/>
<protein>
    <submittedName>
        <fullName evidence="2">Amidase</fullName>
    </submittedName>
</protein>
<dbReference type="InterPro" id="IPR023631">
    <property type="entry name" value="Amidase_dom"/>
</dbReference>
<sequence>MSAGELSRLIRDKQVSPVEVIDAHLERIEATEPILNSFITLLADNAREVAHRAETQIQAGNYRGPLHGIPVGLKDLFNTAGVRTTSGSRIFDNFIPSEDCTVATRFQQAGAILLGKLNMHQFAYGPTGENFDYGHMHNPWDPEMVTGGSSGGSGSAAASGQCTITMGSDTGGSVRIPSALCGIVGLKPTYGLVSRAGLTPLSWCLDHPGPMVRTVEDAAITMNAIAGHDPKDQATTTREIPDYTAALTGSVQGLRIGVVKEYFSAPLDPEVETAVRAAISQLAEMGATITEVSLPLFSESQAISGTILMSEAAAYHRDLLARDGDKLTPSVRLRLEAGLFVTAADYLKAQQGRARFNFEMAQVFREVDLLAGPTEPVTAPPILATEIGIGDQTVGVTGALTQYTRPYNISGTPAITVPCGFSESGMPIALQLAGRPYDEATVLRAAHAYEQACDWRQRCPPI</sequence>
<evidence type="ECO:0000259" key="1">
    <source>
        <dbReference type="Pfam" id="PF01425"/>
    </source>
</evidence>